<feature type="transmembrane region" description="Helical" evidence="6">
    <location>
        <begin position="210"/>
        <end position="234"/>
    </location>
</feature>
<organism evidence="7 8">
    <name type="scientific">Cytospora leucostoma</name>
    <dbReference type="NCBI Taxonomy" id="1230097"/>
    <lineage>
        <taxon>Eukaryota</taxon>
        <taxon>Fungi</taxon>
        <taxon>Dikarya</taxon>
        <taxon>Ascomycota</taxon>
        <taxon>Pezizomycotina</taxon>
        <taxon>Sordariomycetes</taxon>
        <taxon>Sordariomycetidae</taxon>
        <taxon>Diaporthales</taxon>
        <taxon>Cytosporaceae</taxon>
        <taxon>Cytospora</taxon>
    </lineage>
</organism>
<sequence>MSSWRKPFSKRDGDPGVGVTATEQTDVSDGSLHYVEVDQSGNGSGPTYQEATGAPVEVNSPLGYSVGPVTIICLNISMMVGTGIYSTPSSILNGVGSVGLSMIYWAIGFFTSITSFAVYLEYASYFSNRSGSEVVYLEQAYPRPKWLFPTTFAFQSIVLSFSSSNAIVLSEYLFATAGHDYTDWQLKGVAVAGYSVATIIVSAHTRFAYWFSNGISIVKILTLVFIAITGLVVLGGHTKVKEPLANFKHPFEGDATAYGLNSALYKIIFSYAGYTNAFNVVNEVKDPIRQIRRNGTISLIIVTILYLLVNVAYFAAVPKVDLAAAKQVAASLFLENVFGSSRAVRGLNFLVALSSFGNLMAVLIGSSRQIRECGRQGVLPWPSFWASTKPFGTTLGPYFVKWLLTIIMILGPPAGDAFNFITDLQVYPSAFFSLMLSIGLYIVRWRRRKANLPRSAYRAWDPLVIFSILVQLFLMVMPWYPPDGGPYAGDVSFWYATYVVTGVGILVGCAVYYWLWVWALPKLMGYKIRQEIVDFGDGAQSHRLTKVPVAELEAWDRTHDAAGYPLGTAPILTEDYQGSESKGGNQVVLSTEKSAA</sequence>
<gene>
    <name evidence="7" type="ORF">VPNG_08854</name>
</gene>
<feature type="transmembrane region" description="Helical" evidence="6">
    <location>
        <begin position="98"/>
        <end position="120"/>
    </location>
</feature>
<dbReference type="GO" id="GO:0016020">
    <property type="term" value="C:membrane"/>
    <property type="evidence" value="ECO:0007669"/>
    <property type="project" value="UniProtKB-SubCell"/>
</dbReference>
<dbReference type="FunFam" id="1.20.1740.10:FF:000025">
    <property type="entry name" value="High-affinity methionine permease"/>
    <property type="match status" value="1"/>
</dbReference>
<dbReference type="GO" id="GO:0015179">
    <property type="term" value="F:L-amino acid transmembrane transporter activity"/>
    <property type="evidence" value="ECO:0007669"/>
    <property type="project" value="TreeGrafter"/>
</dbReference>
<accession>A0A423VRJ6</accession>
<evidence type="ECO:0000256" key="5">
    <source>
        <dbReference type="SAM" id="MobiDB-lite"/>
    </source>
</evidence>
<dbReference type="EMBL" id="LKEB01000079">
    <property type="protein sequence ID" value="ROV93675.1"/>
    <property type="molecule type" value="Genomic_DNA"/>
</dbReference>
<feature type="transmembrane region" description="Helical" evidence="6">
    <location>
        <begin position="152"/>
        <end position="174"/>
    </location>
</feature>
<keyword evidence="3 6" id="KW-1133">Transmembrane helix</keyword>
<keyword evidence="8" id="KW-1185">Reference proteome</keyword>
<evidence type="ECO:0000313" key="7">
    <source>
        <dbReference type="EMBL" id="ROV93675.1"/>
    </source>
</evidence>
<reference evidence="7 8" key="1">
    <citation type="submission" date="2015-09" db="EMBL/GenBank/DDBJ databases">
        <title>Host preference determinants of Valsa canker pathogens revealed by comparative genomics.</title>
        <authorList>
            <person name="Yin Z."/>
            <person name="Huang L."/>
        </authorList>
    </citation>
    <scope>NUCLEOTIDE SEQUENCE [LARGE SCALE GENOMIC DNA]</scope>
    <source>
        <strain evidence="7 8">SXYLt</strain>
    </source>
</reference>
<dbReference type="PANTHER" id="PTHR11785">
    <property type="entry name" value="AMINO ACID TRANSPORTER"/>
    <property type="match status" value="1"/>
</dbReference>
<dbReference type="InParanoid" id="A0A423VRJ6"/>
<feature type="transmembrane region" description="Helical" evidence="6">
    <location>
        <begin position="395"/>
        <end position="414"/>
    </location>
</feature>
<evidence type="ECO:0000256" key="4">
    <source>
        <dbReference type="ARBA" id="ARBA00023136"/>
    </source>
</evidence>
<evidence type="ECO:0000256" key="2">
    <source>
        <dbReference type="ARBA" id="ARBA00022692"/>
    </source>
</evidence>
<protein>
    <recommendedName>
        <fullName evidence="9">Amino acid permease/ SLC12A domain-containing protein</fullName>
    </recommendedName>
</protein>
<proteinExistence type="predicted"/>
<evidence type="ECO:0000256" key="6">
    <source>
        <dbReference type="SAM" id="Phobius"/>
    </source>
</evidence>
<evidence type="ECO:0008006" key="9">
    <source>
        <dbReference type="Google" id="ProtNLM"/>
    </source>
</evidence>
<feature type="transmembrane region" description="Helical" evidence="6">
    <location>
        <begin position="62"/>
        <end position="86"/>
    </location>
</feature>
<dbReference type="InterPro" id="IPR050598">
    <property type="entry name" value="AminoAcid_Transporter"/>
</dbReference>
<evidence type="ECO:0000256" key="3">
    <source>
        <dbReference type="ARBA" id="ARBA00022989"/>
    </source>
</evidence>
<feature type="transmembrane region" description="Helical" evidence="6">
    <location>
        <begin position="493"/>
        <end position="520"/>
    </location>
</feature>
<feature type="transmembrane region" description="Helical" evidence="6">
    <location>
        <begin position="297"/>
        <end position="316"/>
    </location>
</feature>
<dbReference type="InterPro" id="IPR002293">
    <property type="entry name" value="AA/rel_permease1"/>
</dbReference>
<keyword evidence="4 6" id="KW-0472">Membrane</keyword>
<feature type="region of interest" description="Disordered" evidence="5">
    <location>
        <begin position="576"/>
        <end position="596"/>
    </location>
</feature>
<dbReference type="Proteomes" id="UP000285146">
    <property type="component" value="Unassembled WGS sequence"/>
</dbReference>
<dbReference type="PANTHER" id="PTHR11785:SF353">
    <property type="entry name" value="METHIONINE TRANSPORTER (EUROFUNG)"/>
    <property type="match status" value="1"/>
</dbReference>
<name>A0A423VRJ6_9PEZI</name>
<feature type="transmembrane region" description="Helical" evidence="6">
    <location>
        <begin position="426"/>
        <end position="443"/>
    </location>
</feature>
<comment type="subcellular location">
    <subcellularLocation>
        <location evidence="1">Membrane</location>
        <topology evidence="1">Multi-pass membrane protein</topology>
    </subcellularLocation>
</comment>
<comment type="caution">
    <text evidence="7">The sequence shown here is derived from an EMBL/GenBank/DDBJ whole genome shotgun (WGS) entry which is preliminary data.</text>
</comment>
<evidence type="ECO:0000313" key="8">
    <source>
        <dbReference type="Proteomes" id="UP000285146"/>
    </source>
</evidence>
<dbReference type="AlphaFoldDB" id="A0A423VRJ6"/>
<feature type="transmembrane region" description="Helical" evidence="6">
    <location>
        <begin position="186"/>
        <end position="204"/>
    </location>
</feature>
<feature type="transmembrane region" description="Helical" evidence="6">
    <location>
        <begin position="346"/>
        <end position="365"/>
    </location>
</feature>
<dbReference type="Pfam" id="PF13520">
    <property type="entry name" value="AA_permease_2"/>
    <property type="match status" value="1"/>
</dbReference>
<evidence type="ECO:0000256" key="1">
    <source>
        <dbReference type="ARBA" id="ARBA00004141"/>
    </source>
</evidence>
<dbReference type="Gene3D" id="1.20.1740.10">
    <property type="entry name" value="Amino acid/polyamine transporter I"/>
    <property type="match status" value="1"/>
</dbReference>
<dbReference type="STRING" id="1230097.A0A423VRJ6"/>
<dbReference type="OrthoDB" id="5982228at2759"/>
<keyword evidence="2 6" id="KW-0812">Transmembrane</keyword>
<feature type="region of interest" description="Disordered" evidence="5">
    <location>
        <begin position="1"/>
        <end position="24"/>
    </location>
</feature>
<feature type="transmembrane region" description="Helical" evidence="6">
    <location>
        <begin position="463"/>
        <end position="481"/>
    </location>
</feature>